<dbReference type="PANTHER" id="PTHR43308">
    <property type="entry name" value="OUTER MEMBRANE PROTEIN ALPHA-RELATED"/>
    <property type="match status" value="1"/>
</dbReference>
<reference evidence="3" key="2">
    <citation type="journal article" date="2021" name="J Anim Sci Technol">
        <title>Complete genome sequence of Paenibacillus konkukensis sp. nov. SK3146 as a potential probiotic strain.</title>
        <authorList>
            <person name="Jung H.I."/>
            <person name="Park S."/>
            <person name="Niu K.M."/>
            <person name="Lee S.W."/>
            <person name="Kothari D."/>
            <person name="Yi K.J."/>
            <person name="Kim S.K."/>
        </authorList>
    </citation>
    <scope>NUCLEOTIDE SEQUENCE</scope>
    <source>
        <strain evidence="3">SK3146</strain>
    </source>
</reference>
<accession>A0ABY4RWT4</accession>
<dbReference type="InterPro" id="IPR051465">
    <property type="entry name" value="Cell_Envelope_Struct_Comp"/>
</dbReference>
<sequence length="403" mass="44614">MKKTIAGMIVGLSLFISISSTNAAPALSDVNGHWAKDQIEFALKDGFVDGYPDGTFRPDQNVSRVEFLKLVVDALKFKKQDAAGEWFQPYVKTAEVNGIHQTGEFAADQLNEPITREEMARIAVRATGEANYDAKKWMYLATSKGIITGMDEAGTLGEDQPTTRAQAVTVIRRIMKIREGASLPTDKYATSAAEIYWHRTNILTMLPQYFGWGDAHGIPFDTTKLRYDGENGFSEVEKYVVVDMGDPNDPNRELIPENMIWVKKYNLVYTVEKEAPSNSYALLSFNHIVVKGDIDSPVFRFANLSIPTISDSPNNVDENGVLNNVTAYAPQTGDGPYLAAGHMSKLEPGPHDFHIVCGALLPKGKLAENGLSFSILRSSAQELGERGNQLIYRSQVEYSFLKE</sequence>
<organism evidence="3 4">
    <name type="scientific">Paenibacillus konkukensis</name>
    <dbReference type="NCBI Taxonomy" id="2020716"/>
    <lineage>
        <taxon>Bacteria</taxon>
        <taxon>Bacillati</taxon>
        <taxon>Bacillota</taxon>
        <taxon>Bacilli</taxon>
        <taxon>Bacillales</taxon>
        <taxon>Paenibacillaceae</taxon>
        <taxon>Paenibacillus</taxon>
    </lineage>
</organism>
<dbReference type="EMBL" id="CP027059">
    <property type="protein sequence ID" value="UQZ86658.1"/>
    <property type="molecule type" value="Genomic_DNA"/>
</dbReference>
<name>A0ABY4RWT4_9BACL</name>
<evidence type="ECO:0000313" key="3">
    <source>
        <dbReference type="EMBL" id="UQZ86658.1"/>
    </source>
</evidence>
<dbReference type="Pfam" id="PF00395">
    <property type="entry name" value="SLH"/>
    <property type="match status" value="1"/>
</dbReference>
<reference evidence="3" key="1">
    <citation type="submission" date="2018-02" db="EMBL/GenBank/DDBJ databases">
        <authorList>
            <person name="Kim S.-K."/>
            <person name="Jung H.-I."/>
            <person name="Lee S.-W."/>
        </authorList>
    </citation>
    <scope>NUCLEOTIDE SEQUENCE</scope>
    <source>
        <strain evidence="3">SK3146</strain>
    </source>
</reference>
<proteinExistence type="predicted"/>
<dbReference type="PANTHER" id="PTHR43308:SF5">
    <property type="entry name" value="S-LAYER PROTEIN _ PEPTIDOGLYCAN ENDO-BETA-N-ACETYLGLUCOSAMINIDASE"/>
    <property type="match status" value="1"/>
</dbReference>
<evidence type="ECO:0000256" key="1">
    <source>
        <dbReference type="SAM" id="SignalP"/>
    </source>
</evidence>
<dbReference type="RefSeq" id="WP_249862178.1">
    <property type="nucleotide sequence ID" value="NZ_CP027059.1"/>
</dbReference>
<feature type="signal peptide" evidence="1">
    <location>
        <begin position="1"/>
        <end position="23"/>
    </location>
</feature>
<keyword evidence="4" id="KW-1185">Reference proteome</keyword>
<dbReference type="InterPro" id="IPR001119">
    <property type="entry name" value="SLH_dom"/>
</dbReference>
<dbReference type="Proteomes" id="UP001057134">
    <property type="component" value="Chromosome"/>
</dbReference>
<evidence type="ECO:0000259" key="2">
    <source>
        <dbReference type="PROSITE" id="PS51272"/>
    </source>
</evidence>
<protein>
    <submittedName>
        <fullName evidence="3">Cellulosome-anchoring protein</fullName>
    </submittedName>
</protein>
<feature type="domain" description="SLH" evidence="2">
    <location>
        <begin position="121"/>
        <end position="185"/>
    </location>
</feature>
<gene>
    <name evidence="3" type="primary">ancA_13</name>
    <name evidence="3" type="ORF">SK3146_05951</name>
</gene>
<evidence type="ECO:0000313" key="4">
    <source>
        <dbReference type="Proteomes" id="UP001057134"/>
    </source>
</evidence>
<feature type="chain" id="PRO_5047193836" evidence="1">
    <location>
        <begin position="24"/>
        <end position="403"/>
    </location>
</feature>
<dbReference type="PROSITE" id="PS51272">
    <property type="entry name" value="SLH"/>
    <property type="match status" value="2"/>
</dbReference>
<feature type="domain" description="SLH" evidence="2">
    <location>
        <begin position="22"/>
        <end position="85"/>
    </location>
</feature>
<keyword evidence="1" id="KW-0732">Signal</keyword>